<evidence type="ECO:0000313" key="4">
    <source>
        <dbReference type="Proteomes" id="UP000197535"/>
    </source>
</evidence>
<accession>A0A254TEP5</accession>
<dbReference type="CDD" id="cd03188">
    <property type="entry name" value="GST_C_Beta"/>
    <property type="match status" value="1"/>
</dbReference>
<dbReference type="NCBIfam" id="NF007831">
    <property type="entry name" value="PRK10542.1"/>
    <property type="match status" value="1"/>
</dbReference>
<name>A0A254TEP5_9BURK</name>
<organism evidence="3 4">
    <name type="scientific">Noviherbaspirillum denitrificans</name>
    <dbReference type="NCBI Taxonomy" id="1968433"/>
    <lineage>
        <taxon>Bacteria</taxon>
        <taxon>Pseudomonadati</taxon>
        <taxon>Pseudomonadota</taxon>
        <taxon>Betaproteobacteria</taxon>
        <taxon>Burkholderiales</taxon>
        <taxon>Oxalobacteraceae</taxon>
        <taxon>Noviherbaspirillum</taxon>
    </lineage>
</organism>
<dbReference type="AlphaFoldDB" id="A0A254TEP5"/>
<dbReference type="Pfam" id="PF00043">
    <property type="entry name" value="GST_C"/>
    <property type="match status" value="1"/>
</dbReference>
<feature type="domain" description="GST C-terminal" evidence="2">
    <location>
        <begin position="87"/>
        <end position="203"/>
    </location>
</feature>
<dbReference type="SFLD" id="SFLDG01150">
    <property type="entry name" value="Main.1:_Beta-like"/>
    <property type="match status" value="1"/>
</dbReference>
<reference evidence="3 4" key="1">
    <citation type="submission" date="2016-02" db="EMBL/GenBank/DDBJ databases">
        <authorList>
            <person name="Wen L."/>
            <person name="He K."/>
            <person name="Yang H."/>
        </authorList>
    </citation>
    <scope>NUCLEOTIDE SEQUENCE [LARGE SCALE GENOMIC DNA]</scope>
    <source>
        <strain evidence="3 4">TSA40</strain>
    </source>
</reference>
<keyword evidence="4" id="KW-1185">Reference proteome</keyword>
<dbReference type="Gene3D" id="3.40.30.10">
    <property type="entry name" value="Glutaredoxin"/>
    <property type="match status" value="1"/>
</dbReference>
<comment type="caution">
    <text evidence="3">The sequence shown here is derived from an EMBL/GenBank/DDBJ whole genome shotgun (WGS) entry which is preliminary data.</text>
</comment>
<dbReference type="Proteomes" id="UP000197535">
    <property type="component" value="Unassembled WGS sequence"/>
</dbReference>
<sequence>MKLYYSTGACSLSPHIVLREAGFPFELERVNLASKKTAADEDYLAVNPKGYVPALKLDSGDVLTEGPAIVQYLADKAPEKQLAPAAGTMERYRLVEWLNFISTELHKQFSPLFKPNTPEETKEAARNTISTRLNIVDKQLQGRDYLTGNQFSVADAYLFTVLNWARPMKFDLGQWPAVETYMQRVAARPAVQEAMKAEGLLKE</sequence>
<dbReference type="SUPFAM" id="SSF52833">
    <property type="entry name" value="Thioredoxin-like"/>
    <property type="match status" value="1"/>
</dbReference>
<dbReference type="OrthoDB" id="8772754at2"/>
<dbReference type="Pfam" id="PF13409">
    <property type="entry name" value="GST_N_2"/>
    <property type="match status" value="1"/>
</dbReference>
<dbReference type="InterPro" id="IPR036282">
    <property type="entry name" value="Glutathione-S-Trfase_C_sf"/>
</dbReference>
<dbReference type="SUPFAM" id="SSF47616">
    <property type="entry name" value="GST C-terminal domain-like"/>
    <property type="match status" value="1"/>
</dbReference>
<keyword evidence="3" id="KW-0808">Transferase</keyword>
<dbReference type="InterPro" id="IPR040079">
    <property type="entry name" value="Glutathione_S-Trfase"/>
</dbReference>
<dbReference type="PROSITE" id="PS50405">
    <property type="entry name" value="GST_CTER"/>
    <property type="match status" value="1"/>
</dbReference>
<gene>
    <name evidence="3" type="ORF">AYR66_18150</name>
</gene>
<dbReference type="Gene3D" id="1.20.1050.10">
    <property type="match status" value="1"/>
</dbReference>
<dbReference type="EMBL" id="LSTO01000001">
    <property type="protein sequence ID" value="OWW21111.1"/>
    <property type="molecule type" value="Genomic_DNA"/>
</dbReference>
<dbReference type="SFLD" id="SFLDS00019">
    <property type="entry name" value="Glutathione_Transferase_(cytos"/>
    <property type="match status" value="1"/>
</dbReference>
<feature type="domain" description="GST N-terminal" evidence="1">
    <location>
        <begin position="1"/>
        <end position="81"/>
    </location>
</feature>
<protein>
    <submittedName>
        <fullName evidence="3">Glutathione S-transferase</fullName>
    </submittedName>
</protein>
<dbReference type="InterPro" id="IPR010987">
    <property type="entry name" value="Glutathione-S-Trfase_C-like"/>
</dbReference>
<dbReference type="PANTHER" id="PTHR44051">
    <property type="entry name" value="GLUTATHIONE S-TRANSFERASE-RELATED"/>
    <property type="match status" value="1"/>
</dbReference>
<evidence type="ECO:0000313" key="3">
    <source>
        <dbReference type="EMBL" id="OWW21111.1"/>
    </source>
</evidence>
<dbReference type="InterPro" id="IPR004046">
    <property type="entry name" value="GST_C"/>
</dbReference>
<proteinExistence type="predicted"/>
<dbReference type="RefSeq" id="WP_088707963.1">
    <property type="nucleotide sequence ID" value="NZ_LSTO01000001.1"/>
</dbReference>
<evidence type="ECO:0000259" key="1">
    <source>
        <dbReference type="PROSITE" id="PS50404"/>
    </source>
</evidence>
<dbReference type="GO" id="GO:0016740">
    <property type="term" value="F:transferase activity"/>
    <property type="evidence" value="ECO:0007669"/>
    <property type="project" value="UniProtKB-KW"/>
</dbReference>
<dbReference type="CDD" id="cd03057">
    <property type="entry name" value="GST_N_Beta"/>
    <property type="match status" value="1"/>
</dbReference>
<dbReference type="PROSITE" id="PS50404">
    <property type="entry name" value="GST_NTER"/>
    <property type="match status" value="1"/>
</dbReference>
<evidence type="ECO:0000259" key="2">
    <source>
        <dbReference type="PROSITE" id="PS50405"/>
    </source>
</evidence>
<dbReference type="PANTHER" id="PTHR44051:SF8">
    <property type="entry name" value="GLUTATHIONE S-TRANSFERASE GSTA"/>
    <property type="match status" value="1"/>
</dbReference>
<dbReference type="InterPro" id="IPR036249">
    <property type="entry name" value="Thioredoxin-like_sf"/>
</dbReference>
<dbReference type="InterPro" id="IPR004045">
    <property type="entry name" value="Glutathione_S-Trfase_N"/>
</dbReference>
<dbReference type="SFLD" id="SFLDG00358">
    <property type="entry name" value="Main_(cytGST)"/>
    <property type="match status" value="1"/>
</dbReference>